<dbReference type="InterPro" id="IPR018247">
    <property type="entry name" value="EF_Hand_1_Ca_BS"/>
</dbReference>
<comment type="caution">
    <text evidence="3">The sequence shown here is derived from an EMBL/GenBank/DDBJ whole genome shotgun (WGS) entry which is preliminary data.</text>
</comment>
<feature type="compositionally biased region" description="Basic and acidic residues" evidence="1">
    <location>
        <begin position="42"/>
        <end position="101"/>
    </location>
</feature>
<feature type="compositionally biased region" description="Basic and acidic residues" evidence="1">
    <location>
        <begin position="293"/>
        <end position="310"/>
    </location>
</feature>
<dbReference type="RefSeq" id="WP_197169033.1">
    <property type="nucleotide sequence ID" value="NZ_SJPT01000002.1"/>
</dbReference>
<feature type="domain" description="EF-hand" evidence="2">
    <location>
        <begin position="121"/>
        <end position="156"/>
    </location>
</feature>
<feature type="compositionally biased region" description="Basic and acidic residues" evidence="1">
    <location>
        <begin position="227"/>
        <end position="273"/>
    </location>
</feature>
<evidence type="ECO:0000256" key="1">
    <source>
        <dbReference type="SAM" id="MobiDB-lite"/>
    </source>
</evidence>
<dbReference type="GO" id="GO:0005509">
    <property type="term" value="F:calcium ion binding"/>
    <property type="evidence" value="ECO:0007669"/>
    <property type="project" value="InterPro"/>
</dbReference>
<dbReference type="InterPro" id="IPR011992">
    <property type="entry name" value="EF-hand-dom_pair"/>
</dbReference>
<feature type="domain" description="EF-hand" evidence="2">
    <location>
        <begin position="224"/>
        <end position="259"/>
    </location>
</feature>
<name>A0A5C6CJF0_9BACT</name>
<keyword evidence="4" id="KW-1185">Reference proteome</keyword>
<accession>A0A5C6CJF0</accession>
<organism evidence="3 4">
    <name type="scientific">Novipirellula galeiformis</name>
    <dbReference type="NCBI Taxonomy" id="2528004"/>
    <lineage>
        <taxon>Bacteria</taxon>
        <taxon>Pseudomonadati</taxon>
        <taxon>Planctomycetota</taxon>
        <taxon>Planctomycetia</taxon>
        <taxon>Pirellulales</taxon>
        <taxon>Pirellulaceae</taxon>
        <taxon>Novipirellula</taxon>
    </lineage>
</organism>
<dbReference type="EMBL" id="SJPT01000002">
    <property type="protein sequence ID" value="TWU24973.1"/>
    <property type="molecule type" value="Genomic_DNA"/>
</dbReference>
<dbReference type="SUPFAM" id="SSF47473">
    <property type="entry name" value="EF-hand"/>
    <property type="match status" value="1"/>
</dbReference>
<feature type="compositionally biased region" description="Basic and acidic residues" evidence="1">
    <location>
        <begin position="131"/>
        <end position="193"/>
    </location>
</feature>
<dbReference type="Pfam" id="PF13202">
    <property type="entry name" value="EF-hand_5"/>
    <property type="match status" value="2"/>
</dbReference>
<dbReference type="Proteomes" id="UP000316304">
    <property type="component" value="Unassembled WGS sequence"/>
</dbReference>
<dbReference type="InterPro" id="IPR002048">
    <property type="entry name" value="EF_hand_dom"/>
</dbReference>
<dbReference type="Gene3D" id="1.10.238.10">
    <property type="entry name" value="EF-hand"/>
    <property type="match status" value="2"/>
</dbReference>
<evidence type="ECO:0000313" key="4">
    <source>
        <dbReference type="Proteomes" id="UP000316304"/>
    </source>
</evidence>
<feature type="region of interest" description="Disordered" evidence="1">
    <location>
        <begin position="42"/>
        <end position="310"/>
    </location>
</feature>
<reference evidence="3 4" key="1">
    <citation type="submission" date="2019-02" db="EMBL/GenBank/DDBJ databases">
        <title>Deep-cultivation of Planctomycetes and their phenomic and genomic characterization uncovers novel biology.</title>
        <authorList>
            <person name="Wiegand S."/>
            <person name="Jogler M."/>
            <person name="Boedeker C."/>
            <person name="Pinto D."/>
            <person name="Vollmers J."/>
            <person name="Rivas-Marin E."/>
            <person name="Kohn T."/>
            <person name="Peeters S.H."/>
            <person name="Heuer A."/>
            <person name="Rast P."/>
            <person name="Oberbeckmann S."/>
            <person name="Bunk B."/>
            <person name="Jeske O."/>
            <person name="Meyerdierks A."/>
            <person name="Storesund J.E."/>
            <person name="Kallscheuer N."/>
            <person name="Luecker S."/>
            <person name="Lage O.M."/>
            <person name="Pohl T."/>
            <person name="Merkel B.J."/>
            <person name="Hornburger P."/>
            <person name="Mueller R.-W."/>
            <person name="Bruemmer F."/>
            <person name="Labrenz M."/>
            <person name="Spormann A.M."/>
            <person name="Op Den Camp H."/>
            <person name="Overmann J."/>
            <person name="Amann R."/>
            <person name="Jetten M.S.M."/>
            <person name="Mascher T."/>
            <person name="Medema M.H."/>
            <person name="Devos D.P."/>
            <person name="Kaster A.-K."/>
            <person name="Ovreas L."/>
            <person name="Rohde M."/>
            <person name="Galperin M.Y."/>
            <person name="Jogler C."/>
        </authorList>
    </citation>
    <scope>NUCLEOTIDE SEQUENCE [LARGE SCALE GENOMIC DNA]</scope>
    <source>
        <strain evidence="3 4">Pla52o</strain>
    </source>
</reference>
<evidence type="ECO:0000313" key="3">
    <source>
        <dbReference type="EMBL" id="TWU24973.1"/>
    </source>
</evidence>
<feature type="compositionally biased region" description="Acidic residues" evidence="1">
    <location>
        <begin position="112"/>
        <end position="124"/>
    </location>
</feature>
<dbReference type="PROSITE" id="PS00018">
    <property type="entry name" value="EF_HAND_1"/>
    <property type="match status" value="2"/>
</dbReference>
<sequence>MTQAKHLLCVETTTTPPFFPWKRVAGMLLITGSLSLASIEFGHAHPPRDRDSSERDGSEQAARDRGPRERDGERRGPRDRDARERGDGDRGPGRPSPKEMMQRMPILAALDADADGTISEEELDNASAALRKLDKNEDGSLTFDELRPQADFPGRSREGDRGDRPRMRRPDSDREGAKRGDDAPTQRERRDGVPPEASENPERFVRMIFQRRDANSDDALTGDEIPEPMRARLERIDSNADQSVSREELLTAMKRMRDGNGPDAKGPRNRERMSGQGQPRAEEGGKTPRRPPSKKDSKSDSKPDGESGDE</sequence>
<feature type="compositionally biased region" description="Basic and acidic residues" evidence="1">
    <location>
        <begin position="200"/>
        <end position="215"/>
    </location>
</feature>
<protein>
    <submittedName>
        <fullName evidence="3">EF hand</fullName>
    </submittedName>
</protein>
<gene>
    <name evidence="3" type="ORF">Pla52o_12700</name>
</gene>
<evidence type="ECO:0000259" key="2">
    <source>
        <dbReference type="PROSITE" id="PS50222"/>
    </source>
</evidence>
<dbReference type="PROSITE" id="PS50222">
    <property type="entry name" value="EF_HAND_2"/>
    <property type="match status" value="2"/>
</dbReference>
<proteinExistence type="predicted"/>
<dbReference type="AlphaFoldDB" id="A0A5C6CJF0"/>